<dbReference type="InterPro" id="IPR007712">
    <property type="entry name" value="RelE/ParE_toxin"/>
</dbReference>
<dbReference type="Gene3D" id="3.30.2310.20">
    <property type="entry name" value="RelE-like"/>
    <property type="match status" value="1"/>
</dbReference>
<comment type="caution">
    <text evidence="2">The sequence shown here is derived from an EMBL/GenBank/DDBJ whole genome shotgun (WGS) entry which is preliminary data.</text>
</comment>
<proteinExistence type="predicted"/>
<dbReference type="Pfam" id="PF05016">
    <property type="entry name" value="ParE_toxin"/>
    <property type="match status" value="1"/>
</dbReference>
<evidence type="ECO:0008006" key="4">
    <source>
        <dbReference type="Google" id="ProtNLM"/>
    </source>
</evidence>
<protein>
    <recommendedName>
        <fullName evidence="4">Toxin YoeB</fullName>
    </recommendedName>
</protein>
<dbReference type="AlphaFoldDB" id="A0A1G2H4L7"/>
<keyword evidence="1" id="KW-1277">Toxin-antitoxin system</keyword>
<dbReference type="InterPro" id="IPR035093">
    <property type="entry name" value="RelE/ParE_toxin_dom_sf"/>
</dbReference>
<dbReference type="EMBL" id="MHNY01000001">
    <property type="protein sequence ID" value="OGZ56908.1"/>
    <property type="molecule type" value="Genomic_DNA"/>
</dbReference>
<dbReference type="NCBIfam" id="TIGR02385">
    <property type="entry name" value="RelE_StbE"/>
    <property type="match status" value="1"/>
</dbReference>
<evidence type="ECO:0000313" key="3">
    <source>
        <dbReference type="Proteomes" id="UP000178186"/>
    </source>
</evidence>
<accession>A0A1G2H4L7</accession>
<gene>
    <name evidence="2" type="ORF">A3H64_03345</name>
</gene>
<reference evidence="2 3" key="1">
    <citation type="journal article" date="2016" name="Nat. Commun.">
        <title>Thousands of microbial genomes shed light on interconnected biogeochemical processes in an aquifer system.</title>
        <authorList>
            <person name="Anantharaman K."/>
            <person name="Brown C.T."/>
            <person name="Hug L.A."/>
            <person name="Sharon I."/>
            <person name="Castelle C.J."/>
            <person name="Probst A.J."/>
            <person name="Thomas B.C."/>
            <person name="Singh A."/>
            <person name="Wilkins M.J."/>
            <person name="Karaoz U."/>
            <person name="Brodie E.L."/>
            <person name="Williams K.H."/>
            <person name="Hubbard S.S."/>
            <person name="Banfield J.F."/>
        </authorList>
    </citation>
    <scope>NUCLEOTIDE SEQUENCE [LARGE SCALE GENOMIC DNA]</scope>
</reference>
<sequence>MIQVVYSREFLKSAQHLPKPQQLKLAHLIKILSANPYNHFLHTKHLSGKYAGFLSFRITRDWRVVFQFTDPAIIKLLRVVHRKDAYC</sequence>
<evidence type="ECO:0000256" key="1">
    <source>
        <dbReference type="ARBA" id="ARBA00022649"/>
    </source>
</evidence>
<dbReference type="Proteomes" id="UP000178186">
    <property type="component" value="Unassembled WGS sequence"/>
</dbReference>
<organism evidence="2 3">
    <name type="scientific">Candidatus Ryanbacteria bacterium RIFCSPLOWO2_02_FULL_45_11c</name>
    <dbReference type="NCBI Taxonomy" id="1802128"/>
    <lineage>
        <taxon>Bacteria</taxon>
        <taxon>Candidatus Ryaniibacteriota</taxon>
    </lineage>
</organism>
<name>A0A1G2H4L7_9BACT</name>
<dbReference type="SUPFAM" id="SSF143011">
    <property type="entry name" value="RelE-like"/>
    <property type="match status" value="1"/>
</dbReference>
<evidence type="ECO:0000313" key="2">
    <source>
        <dbReference type="EMBL" id="OGZ56908.1"/>
    </source>
</evidence>